<comment type="caution">
    <text evidence="1">The sequence shown here is derived from an EMBL/GenBank/DDBJ whole genome shotgun (WGS) entry which is preliminary data.</text>
</comment>
<dbReference type="InterPro" id="IPR023214">
    <property type="entry name" value="HAD_sf"/>
</dbReference>
<dbReference type="PANTHER" id="PTHR47829:SF1">
    <property type="entry name" value="HAD FAMILY PHOSPHATASE"/>
    <property type="match status" value="1"/>
</dbReference>
<dbReference type="InterPro" id="IPR036412">
    <property type="entry name" value="HAD-like_sf"/>
</dbReference>
<dbReference type="Gene3D" id="3.40.50.1000">
    <property type="entry name" value="HAD superfamily/HAD-like"/>
    <property type="match status" value="1"/>
</dbReference>
<dbReference type="Pfam" id="PF00702">
    <property type="entry name" value="Hydrolase"/>
    <property type="match status" value="1"/>
</dbReference>
<keyword evidence="2" id="KW-1185">Reference proteome</keyword>
<dbReference type="AlphaFoldDB" id="A0A916X0F2"/>
<dbReference type="Gene3D" id="1.10.150.240">
    <property type="entry name" value="Putative phosphatase, domain 2"/>
    <property type="match status" value="1"/>
</dbReference>
<accession>A0A916X0F2</accession>
<dbReference type="PANTHER" id="PTHR47829">
    <property type="entry name" value="HYDROLASE, PUTATIVE (AFU_ORTHOLOGUE AFUA_1G12880)-RELATED"/>
    <property type="match status" value="1"/>
</dbReference>
<dbReference type="EMBL" id="BMGC01000067">
    <property type="protein sequence ID" value="GGB48219.1"/>
    <property type="molecule type" value="Genomic_DNA"/>
</dbReference>
<organism evidence="1 2">
    <name type="scientific">Gordonia jinhuaensis</name>
    <dbReference type="NCBI Taxonomy" id="1517702"/>
    <lineage>
        <taxon>Bacteria</taxon>
        <taxon>Bacillati</taxon>
        <taxon>Actinomycetota</taxon>
        <taxon>Actinomycetes</taxon>
        <taxon>Mycobacteriales</taxon>
        <taxon>Gordoniaceae</taxon>
        <taxon>Gordonia</taxon>
    </lineage>
</organism>
<reference evidence="1" key="1">
    <citation type="journal article" date="2014" name="Int. J. Syst. Evol. Microbiol.">
        <title>Complete genome sequence of Corynebacterium casei LMG S-19264T (=DSM 44701T), isolated from a smear-ripened cheese.</title>
        <authorList>
            <consortium name="US DOE Joint Genome Institute (JGI-PGF)"/>
            <person name="Walter F."/>
            <person name="Albersmeier A."/>
            <person name="Kalinowski J."/>
            <person name="Ruckert C."/>
        </authorList>
    </citation>
    <scope>NUCLEOTIDE SEQUENCE</scope>
    <source>
        <strain evidence="1">CGMCC 1.12827</strain>
    </source>
</reference>
<proteinExistence type="predicted"/>
<name>A0A916X0F2_9ACTN</name>
<dbReference type="InterPro" id="IPR023198">
    <property type="entry name" value="PGP-like_dom2"/>
</dbReference>
<dbReference type="Proteomes" id="UP000621454">
    <property type="component" value="Unassembled WGS sequence"/>
</dbReference>
<dbReference type="NCBIfam" id="TIGR01509">
    <property type="entry name" value="HAD-SF-IA-v3"/>
    <property type="match status" value="1"/>
</dbReference>
<evidence type="ECO:0000313" key="1">
    <source>
        <dbReference type="EMBL" id="GGB48219.1"/>
    </source>
</evidence>
<dbReference type="InterPro" id="IPR052898">
    <property type="entry name" value="ACAD10-like"/>
</dbReference>
<protein>
    <submittedName>
        <fullName evidence="1">Phosphoglycolate phosphatase</fullName>
    </submittedName>
</protein>
<gene>
    <name evidence="1" type="ORF">GCM10011489_39200</name>
</gene>
<reference evidence="1" key="2">
    <citation type="submission" date="2020-09" db="EMBL/GenBank/DDBJ databases">
        <authorList>
            <person name="Sun Q."/>
            <person name="Zhou Y."/>
        </authorList>
    </citation>
    <scope>NUCLEOTIDE SEQUENCE</scope>
    <source>
        <strain evidence="1">CGMCC 1.12827</strain>
    </source>
</reference>
<dbReference type="RefSeq" id="WP_229742922.1">
    <property type="nucleotide sequence ID" value="NZ_BMGC01000067.1"/>
</dbReference>
<dbReference type="SUPFAM" id="SSF56784">
    <property type="entry name" value="HAD-like"/>
    <property type="match status" value="1"/>
</dbReference>
<evidence type="ECO:0000313" key="2">
    <source>
        <dbReference type="Proteomes" id="UP000621454"/>
    </source>
</evidence>
<dbReference type="InterPro" id="IPR006439">
    <property type="entry name" value="HAD-SF_hydro_IA"/>
</dbReference>
<sequence length="218" mass="24194">MSRERPFVWFDFGGVLSPPLQVLFEAYAERTGIPANVLKQAMDVVGEEYAMPPLAPIELAVVDERTWVSKLHAVIAREHPGIDLTRSVLDFGRQWFDGHKVNKQVKDFALELAGAGFDVGVLSNNVVEWEPYWREMIGMDDVVTDLVDSCRVGIRKPDPELFALAANRNQVRASDCILVDDLAENCDAARSCGWEAVQYLSADQAIADVRALLETACA</sequence>